<proteinExistence type="predicted"/>
<sequence length="323" mass="35027">YLQRSLIEESNVWRPPSRVHQQHLIVYSFAEGEAQLPAPDDMEELQFLRLPLPLLRIQKFRRPIRISVRRSNSDQQGGNCAYDLIETDEEEDDDAEGGGEVIETSGCHFGGGADISLPSSDLSASLPLSSPIHHPQIDPLAMEPPIAASSAQAMSLLHPFDSIAHSGGSDGLGELYSIHTGIAAGYPAFLSMGRAPYYDVVSTGDPAAAAAIHDVMFGAVGGGEQQQPMLSNSNAVAVAMYSHPNIAADMPPAEYLDTFYGFQQQQPTQQMPQQQQQQARVFYEEQRVLLPFPLELPHPLVTTSSAAHVPRNADPSSSQENAS</sequence>
<reference evidence="1" key="1">
    <citation type="submission" date="2022-07" db="EMBL/GenBank/DDBJ databases">
        <title>Phylogenomic reconstructions and comparative analyses of Kickxellomycotina fungi.</title>
        <authorList>
            <person name="Reynolds N.K."/>
            <person name="Stajich J.E."/>
            <person name="Barry K."/>
            <person name="Grigoriev I.V."/>
            <person name="Crous P."/>
            <person name="Smith M.E."/>
        </authorList>
    </citation>
    <scope>NUCLEOTIDE SEQUENCE</scope>
    <source>
        <strain evidence="1">CBS 190363</strain>
    </source>
</reference>
<evidence type="ECO:0000313" key="1">
    <source>
        <dbReference type="EMBL" id="KAJ2878849.1"/>
    </source>
</evidence>
<name>A0ACC1LUC9_9FUNG</name>
<keyword evidence="2" id="KW-1185">Reference proteome</keyword>
<gene>
    <name evidence="1" type="ORF">IWW38_006231</name>
</gene>
<protein>
    <submittedName>
        <fullName evidence="1">Uncharacterized protein</fullName>
    </submittedName>
</protein>
<accession>A0ACC1LUC9</accession>
<dbReference type="EMBL" id="JANBVB010003445">
    <property type="protein sequence ID" value="KAJ2878849.1"/>
    <property type="molecule type" value="Genomic_DNA"/>
</dbReference>
<dbReference type="Proteomes" id="UP001139981">
    <property type="component" value="Unassembled WGS sequence"/>
</dbReference>
<feature type="non-terminal residue" evidence="1">
    <location>
        <position position="1"/>
    </location>
</feature>
<evidence type="ECO:0000313" key="2">
    <source>
        <dbReference type="Proteomes" id="UP001139981"/>
    </source>
</evidence>
<comment type="caution">
    <text evidence="1">The sequence shown here is derived from an EMBL/GenBank/DDBJ whole genome shotgun (WGS) entry which is preliminary data.</text>
</comment>
<organism evidence="1 2">
    <name type="scientific">Coemansia aciculifera</name>
    <dbReference type="NCBI Taxonomy" id="417176"/>
    <lineage>
        <taxon>Eukaryota</taxon>
        <taxon>Fungi</taxon>
        <taxon>Fungi incertae sedis</taxon>
        <taxon>Zoopagomycota</taxon>
        <taxon>Kickxellomycotina</taxon>
        <taxon>Kickxellomycetes</taxon>
        <taxon>Kickxellales</taxon>
        <taxon>Kickxellaceae</taxon>
        <taxon>Coemansia</taxon>
    </lineage>
</organism>